<organism evidence="2 3">
    <name type="scientific">Dibothriocephalus latus</name>
    <name type="common">Fish tapeworm</name>
    <name type="synonym">Diphyllobothrium latum</name>
    <dbReference type="NCBI Taxonomy" id="60516"/>
    <lineage>
        <taxon>Eukaryota</taxon>
        <taxon>Metazoa</taxon>
        <taxon>Spiralia</taxon>
        <taxon>Lophotrochozoa</taxon>
        <taxon>Platyhelminthes</taxon>
        <taxon>Cestoda</taxon>
        <taxon>Eucestoda</taxon>
        <taxon>Diphyllobothriidea</taxon>
        <taxon>Diphyllobothriidae</taxon>
        <taxon>Dibothriocephalus</taxon>
    </lineage>
</organism>
<dbReference type="Gene3D" id="3.40.50.1240">
    <property type="entry name" value="Phosphoglycerate mutase-like"/>
    <property type="match status" value="1"/>
</dbReference>
<reference evidence="2 3" key="1">
    <citation type="submission" date="2018-11" db="EMBL/GenBank/DDBJ databases">
        <authorList>
            <consortium name="Pathogen Informatics"/>
        </authorList>
    </citation>
    <scope>NUCLEOTIDE SEQUENCE [LARGE SCALE GENOMIC DNA]</scope>
</reference>
<sequence>MICITTILIVAHAASLDTCTRSLLRKRLRSGGGSGGMNEVEELHRRCVCVPYCGMLVAVEGKRWHLQEPPIPCLSYKENSDFDWRHFYGSSSCSLGFK</sequence>
<dbReference type="Proteomes" id="UP000281553">
    <property type="component" value="Unassembled WGS sequence"/>
</dbReference>
<gene>
    <name evidence="2" type="ORF">DILT_LOCUS4669</name>
</gene>
<keyword evidence="1" id="KW-0732">Signal</keyword>
<feature type="signal peptide" evidence="1">
    <location>
        <begin position="1"/>
        <end position="15"/>
    </location>
</feature>
<evidence type="ECO:0000256" key="1">
    <source>
        <dbReference type="SAM" id="SignalP"/>
    </source>
</evidence>
<evidence type="ECO:0008006" key="4">
    <source>
        <dbReference type="Google" id="ProtNLM"/>
    </source>
</evidence>
<evidence type="ECO:0000313" key="2">
    <source>
        <dbReference type="EMBL" id="VDN08838.1"/>
    </source>
</evidence>
<dbReference type="EMBL" id="UYRU01045888">
    <property type="protein sequence ID" value="VDN08838.1"/>
    <property type="molecule type" value="Genomic_DNA"/>
</dbReference>
<feature type="chain" id="PRO_5018223396" description="Secreted protein" evidence="1">
    <location>
        <begin position="16"/>
        <end position="98"/>
    </location>
</feature>
<dbReference type="AlphaFoldDB" id="A0A3P7LFV7"/>
<accession>A0A3P7LFV7</accession>
<protein>
    <recommendedName>
        <fullName evidence="4">Secreted protein</fullName>
    </recommendedName>
</protein>
<evidence type="ECO:0000313" key="3">
    <source>
        <dbReference type="Proteomes" id="UP000281553"/>
    </source>
</evidence>
<proteinExistence type="predicted"/>
<keyword evidence="3" id="KW-1185">Reference proteome</keyword>
<dbReference type="OrthoDB" id="414418at2759"/>
<name>A0A3P7LFV7_DIBLA</name>
<dbReference type="InterPro" id="IPR029033">
    <property type="entry name" value="His_PPase_superfam"/>
</dbReference>